<name>A0A2M3ZSU4_9DIPT</name>
<dbReference type="AlphaFoldDB" id="A0A2M3ZSU4"/>
<reference evidence="1" key="1">
    <citation type="submission" date="2018-01" db="EMBL/GenBank/DDBJ databases">
        <title>An insight into the sialome of Amazonian anophelines.</title>
        <authorList>
            <person name="Ribeiro J.M."/>
            <person name="Scarpassa V."/>
            <person name="Calvo E."/>
        </authorList>
    </citation>
    <scope>NUCLEOTIDE SEQUENCE</scope>
    <source>
        <tissue evidence="1">Salivary glands</tissue>
    </source>
</reference>
<protein>
    <submittedName>
        <fullName evidence="1">Putative secreted peptide</fullName>
    </submittedName>
</protein>
<evidence type="ECO:0000313" key="1">
    <source>
        <dbReference type="EMBL" id="MBW31599.1"/>
    </source>
</evidence>
<dbReference type="EMBL" id="GGFM01010848">
    <property type="protein sequence ID" value="MBW31599.1"/>
    <property type="molecule type" value="Transcribed_RNA"/>
</dbReference>
<organism evidence="1">
    <name type="scientific">Anopheles braziliensis</name>
    <dbReference type="NCBI Taxonomy" id="58242"/>
    <lineage>
        <taxon>Eukaryota</taxon>
        <taxon>Metazoa</taxon>
        <taxon>Ecdysozoa</taxon>
        <taxon>Arthropoda</taxon>
        <taxon>Hexapoda</taxon>
        <taxon>Insecta</taxon>
        <taxon>Pterygota</taxon>
        <taxon>Neoptera</taxon>
        <taxon>Endopterygota</taxon>
        <taxon>Diptera</taxon>
        <taxon>Nematocera</taxon>
        <taxon>Culicoidea</taxon>
        <taxon>Culicidae</taxon>
        <taxon>Anophelinae</taxon>
        <taxon>Anopheles</taxon>
    </lineage>
</organism>
<sequence length="66" mass="7725">MRLPLALQLLHLLTGGHNDRFQFGNVNLRILQQNMCPFLDLLFLPKAFNRLLDAFRFLLDRFTLGP</sequence>
<accession>A0A2M3ZSU4</accession>
<proteinExistence type="predicted"/>